<name>A0A9E9C9L5_9CYAN</name>
<dbReference type="Proteomes" id="UP001163152">
    <property type="component" value="Chromosome"/>
</dbReference>
<proteinExistence type="predicted"/>
<dbReference type="EMBL" id="CP113797">
    <property type="protein sequence ID" value="WAL59747.1"/>
    <property type="molecule type" value="Genomic_DNA"/>
</dbReference>
<accession>A0A9E9C9L5</accession>
<reference evidence="1" key="1">
    <citation type="submission" date="2022-12" db="EMBL/GenBank/DDBJ databases">
        <title>Polyphasic identification of a Novel Hot-Spring Cyanobacterium Ocullathermofonsia sinensis gen nov. sp. nov. and Genomic Insights on its Adaptations to the Thermal Habitat.</title>
        <authorList>
            <person name="Daroch M."/>
            <person name="Tang J."/>
            <person name="Jiang Y."/>
        </authorList>
    </citation>
    <scope>NUCLEOTIDE SEQUENCE</scope>
    <source>
        <strain evidence="1">PKUAC-SCTA174</strain>
    </source>
</reference>
<sequence length="46" mass="5166">MIKFVLKTEYEEVVDRADSEGSGLDGLRETISRPRATARQMANINP</sequence>
<protein>
    <submittedName>
        <fullName evidence="1">Uncharacterized protein</fullName>
    </submittedName>
</protein>
<evidence type="ECO:0000313" key="2">
    <source>
        <dbReference type="Proteomes" id="UP001163152"/>
    </source>
</evidence>
<gene>
    <name evidence="1" type="ORF">OXH18_21635</name>
</gene>
<keyword evidence="2" id="KW-1185">Reference proteome</keyword>
<organism evidence="1 2">
    <name type="scientific">Thermocoleostomius sinensis A174</name>
    <dbReference type="NCBI Taxonomy" id="2016057"/>
    <lineage>
        <taxon>Bacteria</taxon>
        <taxon>Bacillati</taxon>
        <taxon>Cyanobacteriota</taxon>
        <taxon>Cyanophyceae</taxon>
        <taxon>Oculatellales</taxon>
        <taxon>Oculatellaceae</taxon>
        <taxon>Thermocoleostomius</taxon>
    </lineage>
</organism>
<dbReference type="KEGG" id="tsin:OXH18_21635"/>
<dbReference type="AlphaFoldDB" id="A0A9E9C9L5"/>
<dbReference type="RefSeq" id="WP_268609541.1">
    <property type="nucleotide sequence ID" value="NZ_CP113797.1"/>
</dbReference>
<evidence type="ECO:0000313" key="1">
    <source>
        <dbReference type="EMBL" id="WAL59747.1"/>
    </source>
</evidence>